<evidence type="ECO:0000313" key="2">
    <source>
        <dbReference type="EMBL" id="KAG6416954.1"/>
    </source>
</evidence>
<name>A0A8X8ZUX7_SALSN</name>
<reference evidence="2" key="1">
    <citation type="submission" date="2018-01" db="EMBL/GenBank/DDBJ databases">
        <authorList>
            <person name="Mao J.F."/>
        </authorList>
    </citation>
    <scope>NUCLEOTIDE SEQUENCE</scope>
    <source>
        <strain evidence="2">Huo1</strain>
        <tissue evidence="2">Leaf</tissue>
    </source>
</reference>
<dbReference type="Proteomes" id="UP000298416">
    <property type="component" value="Unassembled WGS sequence"/>
</dbReference>
<feature type="transmembrane region" description="Helical" evidence="1">
    <location>
        <begin position="380"/>
        <end position="402"/>
    </location>
</feature>
<keyword evidence="1" id="KW-1133">Transmembrane helix</keyword>
<accession>A0A8X8ZUX7</accession>
<sequence>MAVIPFAATRSGIRDFLLAVSSLLSVTLLLYLHNLDLPSNVVTHSAAADPPPPLSLHGILFSVASSSSSLHRRAPYIRLWHRPISRLNTTFLFLDRPPPQPTPPSLPPIIVPPGAGTLAAGHRIARIVKDAVDLNVPGVHCSSESYEQNEKFSFDMAYGGGGFAVSAPLARVLARVLDSCLGRYRHLYGSDARIFSCLAELGVPLTVEKGFHQRFEVDVRGDLFGFLSAHPISLVASLHHIDAIEPIFPGKDRINALEHLSKASRTDPARIFQQSVCYKETSSVTVSISWGYAVQVYEGNKLLPETFGYLMAVNPDLAEVVHILELSGQQVRLLKFKSCSILRLFYSTPVQFFHCPFLAEEKSKMQIAKVMSKSEASCRLLTLMIISFLLCTTYLLASVLILPRAKVIHFSDSLQGWSSPTTLQHIVFGIASSEKSWPSRKEYVRIWWRPEEMRGCVFLERMPPNGTLDQADTGSLPPICVSEDTSSFRYTYRNGGLPSAIRVARMVSETVALNHTDVRWFVFGDDDTLFFPENLVKTLSKYDDGLWYYIGTNSESFAQNKFFSYEMAFGGAGFAVSYPLAKMDIRGSMLGFLTSHPLRPIVSLHHWDAMDSIFPKMERKDAILHLFQAVNIDSQRVMQQTVCYDRWFSWTISISWGYAVQIFPHHLSLPEALRTLETYQPWKKGASGIHELYDVDTLALHPDPCRRPTVFFLHSVSSATDGIRSIYRNMTSENCTYNDPRSPRKLEQIIVMSHKLDLDQKQLLAPRRQCCDVLPSAAGNVMEIAVRECGHEEWIHMH</sequence>
<dbReference type="PANTHER" id="PTHR10811">
    <property type="entry name" value="FRINGE-RELATED"/>
    <property type="match status" value="1"/>
</dbReference>
<dbReference type="FunFam" id="3.90.550.50:FF:000006">
    <property type="entry name" value="Fringe-related protein-like"/>
    <property type="match status" value="1"/>
</dbReference>
<gene>
    <name evidence="2" type="ORF">SASPL_124395</name>
</gene>
<comment type="caution">
    <text evidence="2">The sequence shown here is derived from an EMBL/GenBank/DDBJ whole genome shotgun (WGS) entry which is preliminary data.</text>
</comment>
<proteinExistence type="predicted"/>
<dbReference type="AlphaFoldDB" id="A0A8X8ZUX7"/>
<organism evidence="2">
    <name type="scientific">Salvia splendens</name>
    <name type="common">Scarlet sage</name>
    <dbReference type="NCBI Taxonomy" id="180675"/>
    <lineage>
        <taxon>Eukaryota</taxon>
        <taxon>Viridiplantae</taxon>
        <taxon>Streptophyta</taxon>
        <taxon>Embryophyta</taxon>
        <taxon>Tracheophyta</taxon>
        <taxon>Spermatophyta</taxon>
        <taxon>Magnoliopsida</taxon>
        <taxon>eudicotyledons</taxon>
        <taxon>Gunneridae</taxon>
        <taxon>Pentapetalae</taxon>
        <taxon>asterids</taxon>
        <taxon>lamiids</taxon>
        <taxon>Lamiales</taxon>
        <taxon>Lamiaceae</taxon>
        <taxon>Nepetoideae</taxon>
        <taxon>Mentheae</taxon>
        <taxon>Salviinae</taxon>
        <taxon>Salvia</taxon>
        <taxon>Salvia subgen. Calosphace</taxon>
        <taxon>core Calosphace</taxon>
    </lineage>
</organism>
<dbReference type="Gene3D" id="3.90.550.50">
    <property type="match status" value="2"/>
</dbReference>
<dbReference type="Pfam" id="PF04646">
    <property type="entry name" value="DUF604"/>
    <property type="match status" value="2"/>
</dbReference>
<keyword evidence="1" id="KW-0472">Membrane</keyword>
<keyword evidence="3" id="KW-1185">Reference proteome</keyword>
<dbReference type="InterPro" id="IPR006740">
    <property type="entry name" value="DUF604"/>
</dbReference>
<keyword evidence="1" id="KW-0812">Transmembrane</keyword>
<dbReference type="EMBL" id="PNBA02000008">
    <property type="protein sequence ID" value="KAG6416954.1"/>
    <property type="molecule type" value="Genomic_DNA"/>
</dbReference>
<evidence type="ECO:0000256" key="1">
    <source>
        <dbReference type="SAM" id="Phobius"/>
    </source>
</evidence>
<protein>
    <submittedName>
        <fullName evidence="2">Uncharacterized protein</fullName>
    </submittedName>
</protein>
<evidence type="ECO:0000313" key="3">
    <source>
        <dbReference type="Proteomes" id="UP000298416"/>
    </source>
</evidence>
<reference evidence="2" key="2">
    <citation type="submission" date="2020-08" db="EMBL/GenBank/DDBJ databases">
        <title>Plant Genome Project.</title>
        <authorList>
            <person name="Zhang R.-G."/>
        </authorList>
    </citation>
    <scope>NUCLEOTIDE SEQUENCE</scope>
    <source>
        <strain evidence="2">Huo1</strain>
        <tissue evidence="2">Leaf</tissue>
    </source>
</reference>